<organism evidence="3 4">
    <name type="scientific">Microbotryum intermedium</name>
    <dbReference type="NCBI Taxonomy" id="269621"/>
    <lineage>
        <taxon>Eukaryota</taxon>
        <taxon>Fungi</taxon>
        <taxon>Dikarya</taxon>
        <taxon>Basidiomycota</taxon>
        <taxon>Pucciniomycotina</taxon>
        <taxon>Microbotryomycetes</taxon>
        <taxon>Microbotryales</taxon>
        <taxon>Microbotryaceae</taxon>
        <taxon>Microbotryum</taxon>
    </lineage>
</organism>
<proteinExistence type="predicted"/>
<gene>
    <name evidence="3" type="ORF">BQ2448_806</name>
</gene>
<dbReference type="Proteomes" id="UP000198372">
    <property type="component" value="Unassembled WGS sequence"/>
</dbReference>
<reference evidence="4" key="1">
    <citation type="submission" date="2016-09" db="EMBL/GenBank/DDBJ databases">
        <authorList>
            <person name="Jeantristanb JTB J.-T."/>
            <person name="Ricardo R."/>
        </authorList>
    </citation>
    <scope>NUCLEOTIDE SEQUENCE [LARGE SCALE GENOMIC DNA]</scope>
</reference>
<protein>
    <submittedName>
        <fullName evidence="3">BQ2448_806 protein</fullName>
    </submittedName>
</protein>
<evidence type="ECO:0000313" key="3">
    <source>
        <dbReference type="EMBL" id="SCV68685.1"/>
    </source>
</evidence>
<dbReference type="EMBL" id="FMSP01000003">
    <property type="protein sequence ID" value="SCV68685.1"/>
    <property type="molecule type" value="Genomic_DNA"/>
</dbReference>
<keyword evidence="2" id="KW-1133">Transmembrane helix</keyword>
<feature type="compositionally biased region" description="Low complexity" evidence="1">
    <location>
        <begin position="21"/>
        <end position="51"/>
    </location>
</feature>
<sequence>MSLPFRTTRLLRSSSPLFTAPTSRRTVRSISSSPIGRDAPSTYTSTSSSQSIPRERPKVLAARSTPKGTLLSFAAVLALALPYFIFSKRTNDKKKRERHRQERQGGAMSQMASGTLLDSPRSSFVVPTSDGYLLL</sequence>
<keyword evidence="2" id="KW-0812">Transmembrane</keyword>
<feature type="region of interest" description="Disordered" evidence="1">
    <location>
        <begin position="91"/>
        <end position="114"/>
    </location>
</feature>
<evidence type="ECO:0000256" key="1">
    <source>
        <dbReference type="SAM" id="MobiDB-lite"/>
    </source>
</evidence>
<keyword evidence="2" id="KW-0472">Membrane</keyword>
<evidence type="ECO:0000313" key="4">
    <source>
        <dbReference type="Proteomes" id="UP000198372"/>
    </source>
</evidence>
<evidence type="ECO:0000256" key="2">
    <source>
        <dbReference type="SAM" id="Phobius"/>
    </source>
</evidence>
<feature type="region of interest" description="Disordered" evidence="1">
    <location>
        <begin position="16"/>
        <end position="61"/>
    </location>
</feature>
<feature type="transmembrane region" description="Helical" evidence="2">
    <location>
        <begin position="68"/>
        <end position="86"/>
    </location>
</feature>
<dbReference type="AlphaFoldDB" id="A0A238F6A4"/>
<keyword evidence="4" id="KW-1185">Reference proteome</keyword>
<name>A0A238F6A4_9BASI</name>
<accession>A0A238F6A4</accession>